<proteinExistence type="predicted"/>
<evidence type="ECO:0000259" key="1">
    <source>
        <dbReference type="Pfam" id="PF13610"/>
    </source>
</evidence>
<dbReference type="KEGG" id="xbo:XBJ1_0830"/>
<dbReference type="EMBL" id="FN667741">
    <property type="protein sequence ID" value="CBJ79971.1"/>
    <property type="molecule type" value="Genomic_DNA"/>
</dbReference>
<reference evidence="2" key="1">
    <citation type="journal article" date="2011" name="PLoS ONE">
        <title>The entomopathogenic bacterial endosymbionts xenorhabdus and photorhabdus: convergent lifestyles from divergent genomes.</title>
        <authorList>
            <person name="Chaston J.M."/>
            <person name="Suen G."/>
            <person name="Tucker S.L."/>
            <person name="Andersen A.W."/>
            <person name="Bhasin A."/>
            <person name="Bode E."/>
            <person name="Bode H.B."/>
            <person name="Brachmann A.O."/>
            <person name="Cowles C.E."/>
            <person name="Cowles K.N."/>
            <person name="Darby C."/>
            <person name="de Leon L."/>
            <person name="Drace K."/>
            <person name="Du Z."/>
            <person name="Givaudan A."/>
            <person name="Herbert Tran E.E."/>
            <person name="Jewell K.A."/>
            <person name="Knack J.J."/>
            <person name="Krasomil-Osterfeld K.C."/>
            <person name="Kukor R."/>
            <person name="Lanois A."/>
            <person name="Latreille P."/>
            <person name="Leimgruber N.K."/>
            <person name="Lipke C.M."/>
            <person name="Liu R."/>
            <person name="Lu X."/>
            <person name="Martens E.C."/>
            <person name="Marri P.R."/>
            <person name="Medigue C."/>
            <person name="Menard M.L."/>
            <person name="Miller N.M."/>
            <person name="Morales-Soto N."/>
            <person name="Norton S."/>
            <person name="Ogier J.C."/>
            <person name="Orchard S.S."/>
            <person name="Park D."/>
            <person name="Park Y."/>
            <person name="Qurollo B.A."/>
            <person name="Sugar D.R."/>
            <person name="Richards G.R."/>
            <person name="Rouy Z."/>
            <person name="Slominski B."/>
            <person name="Slominski K."/>
            <person name="Snyder H."/>
            <person name="Tjaden B.C."/>
            <person name="van der Hoeven R."/>
            <person name="Welch R.D."/>
            <person name="Wheeler C."/>
            <person name="Xiang B."/>
            <person name="Barbazuk B."/>
            <person name="Gaudriault S."/>
            <person name="Goodner B."/>
            <person name="Slater S.C."/>
            <person name="Forst S."/>
            <person name="Goldman B.S."/>
            <person name="Goodrich-Blair H."/>
        </authorList>
    </citation>
    <scope>NUCLEOTIDE SEQUENCE [LARGE SCALE GENOMIC DNA]</scope>
    <source>
        <strain evidence="2">SS-2004</strain>
    </source>
</reference>
<feature type="domain" description="DDE" evidence="1">
    <location>
        <begin position="3"/>
        <end position="44"/>
    </location>
</feature>
<sequence>MGETYIKVKGQWKYLYRAVDTHGQTIDFLLTAHRDAVTALHFFQIRPRDYFADTGEKNGKGADSPQCLGTA</sequence>
<protein>
    <recommendedName>
        <fullName evidence="1">DDE domain-containing protein</fullName>
    </recommendedName>
</protein>
<accession>D3UWY6</accession>
<dbReference type="eggNOG" id="COG3316">
    <property type="taxonomic scope" value="Bacteria"/>
</dbReference>
<evidence type="ECO:0000313" key="3">
    <source>
        <dbReference type="Proteomes" id="UP000002045"/>
    </source>
</evidence>
<dbReference type="Proteomes" id="UP000002045">
    <property type="component" value="Chromosome"/>
</dbReference>
<organism evidence="2 3">
    <name type="scientific">Xenorhabdus bovienii (strain SS-2004)</name>
    <name type="common">Xenorhabdus nematophila subsp. bovienii</name>
    <dbReference type="NCBI Taxonomy" id="406818"/>
    <lineage>
        <taxon>Bacteria</taxon>
        <taxon>Pseudomonadati</taxon>
        <taxon>Pseudomonadota</taxon>
        <taxon>Gammaproteobacteria</taxon>
        <taxon>Enterobacterales</taxon>
        <taxon>Morganellaceae</taxon>
        <taxon>Xenorhabdus</taxon>
    </lineage>
</organism>
<dbReference type="HOGENOM" id="CLU_2739122_0_0_6"/>
<dbReference type="InterPro" id="IPR032874">
    <property type="entry name" value="DDE_dom"/>
</dbReference>
<name>D3UWY6_XENBS</name>
<dbReference type="STRING" id="406818.XBJ1_0830"/>
<evidence type="ECO:0000313" key="2">
    <source>
        <dbReference type="EMBL" id="CBJ79971.1"/>
    </source>
</evidence>
<dbReference type="AlphaFoldDB" id="D3UWY6"/>
<gene>
    <name evidence="2" type="ordered locus">XBJ1_0830</name>
</gene>
<dbReference type="Pfam" id="PF13610">
    <property type="entry name" value="DDE_Tnp_IS240"/>
    <property type="match status" value="1"/>
</dbReference>